<evidence type="ECO:0000313" key="3">
    <source>
        <dbReference type="Proteomes" id="UP000004810"/>
    </source>
</evidence>
<accession>J9EI17</accession>
<dbReference type="Proteomes" id="UP000004810">
    <property type="component" value="Unassembled WGS sequence"/>
</dbReference>
<proteinExistence type="predicted"/>
<evidence type="ECO:0000313" key="2">
    <source>
        <dbReference type="EMBL" id="EJW81828.1"/>
    </source>
</evidence>
<name>J9EI17_WUCBA</name>
<feature type="non-terminal residue" evidence="2">
    <location>
        <position position="64"/>
    </location>
</feature>
<reference evidence="3" key="1">
    <citation type="submission" date="2012-08" db="EMBL/GenBank/DDBJ databases">
        <title>The Genome Sequence of Wuchereria bancrofti.</title>
        <authorList>
            <person name="Nutman T.B."/>
            <person name="Fink D.L."/>
            <person name="Russ C."/>
            <person name="Young S."/>
            <person name="Zeng Q."/>
            <person name="Koehrsen M."/>
            <person name="Alvarado L."/>
            <person name="Berlin A."/>
            <person name="Chapman S.B."/>
            <person name="Chen Z."/>
            <person name="Freedman E."/>
            <person name="Gellesch M."/>
            <person name="Goldberg J."/>
            <person name="Griggs A."/>
            <person name="Gujja S."/>
            <person name="Heilman E.R."/>
            <person name="Heiman D."/>
            <person name="Hepburn T."/>
            <person name="Howarth C."/>
            <person name="Jen D."/>
            <person name="Larson L."/>
            <person name="Lewis B."/>
            <person name="Mehta T."/>
            <person name="Park D."/>
            <person name="Pearson M."/>
            <person name="Roberts A."/>
            <person name="Saif S."/>
            <person name="Shea T."/>
            <person name="Shenoy N."/>
            <person name="Sisk P."/>
            <person name="Stolte C."/>
            <person name="Sykes S."/>
            <person name="Walk T."/>
            <person name="White J."/>
            <person name="Yandava C."/>
            <person name="Haas B."/>
            <person name="Henn M.R."/>
            <person name="Nusbaum C."/>
            <person name="Birren B."/>
        </authorList>
    </citation>
    <scope>NUCLEOTIDE SEQUENCE [LARGE SCALE GENOMIC DNA]</scope>
    <source>
        <strain evidence="3">NA</strain>
    </source>
</reference>
<organism evidence="2 3">
    <name type="scientific">Wuchereria bancrofti</name>
    <dbReference type="NCBI Taxonomy" id="6293"/>
    <lineage>
        <taxon>Eukaryota</taxon>
        <taxon>Metazoa</taxon>
        <taxon>Ecdysozoa</taxon>
        <taxon>Nematoda</taxon>
        <taxon>Chromadorea</taxon>
        <taxon>Rhabditida</taxon>
        <taxon>Spirurina</taxon>
        <taxon>Spiruromorpha</taxon>
        <taxon>Filarioidea</taxon>
        <taxon>Onchocercidae</taxon>
        <taxon>Wuchereria</taxon>
    </lineage>
</organism>
<evidence type="ECO:0000256" key="1">
    <source>
        <dbReference type="SAM" id="MobiDB-lite"/>
    </source>
</evidence>
<protein>
    <submittedName>
        <fullName evidence="2">Uncharacterized protein</fullName>
    </submittedName>
</protein>
<sequence>MPCMLNFEQTELIVFYDTPKNPSSIKNRKNAVSDDGKRDDENENGAKYMDDEGNKLNELEGKEN</sequence>
<gene>
    <name evidence="2" type="ORF">WUBG_07262</name>
</gene>
<dbReference type="EMBL" id="ADBV01003337">
    <property type="protein sequence ID" value="EJW81828.1"/>
    <property type="molecule type" value="Genomic_DNA"/>
</dbReference>
<feature type="compositionally biased region" description="Basic and acidic residues" evidence="1">
    <location>
        <begin position="31"/>
        <end position="40"/>
    </location>
</feature>
<feature type="compositionally biased region" description="Basic and acidic residues" evidence="1">
    <location>
        <begin position="48"/>
        <end position="64"/>
    </location>
</feature>
<dbReference type="AlphaFoldDB" id="J9EI17"/>
<comment type="caution">
    <text evidence="2">The sequence shown here is derived from an EMBL/GenBank/DDBJ whole genome shotgun (WGS) entry which is preliminary data.</text>
</comment>
<feature type="region of interest" description="Disordered" evidence="1">
    <location>
        <begin position="19"/>
        <end position="64"/>
    </location>
</feature>